<organism evidence="1 2">
    <name type="scientific">Coprinellus micaceus</name>
    <name type="common">Glistening ink-cap mushroom</name>
    <name type="synonym">Coprinus micaceus</name>
    <dbReference type="NCBI Taxonomy" id="71717"/>
    <lineage>
        <taxon>Eukaryota</taxon>
        <taxon>Fungi</taxon>
        <taxon>Dikarya</taxon>
        <taxon>Basidiomycota</taxon>
        <taxon>Agaricomycotina</taxon>
        <taxon>Agaricomycetes</taxon>
        <taxon>Agaricomycetidae</taxon>
        <taxon>Agaricales</taxon>
        <taxon>Agaricineae</taxon>
        <taxon>Psathyrellaceae</taxon>
        <taxon>Coprinellus</taxon>
    </lineage>
</organism>
<comment type="caution">
    <text evidence="1">The sequence shown here is derived from an EMBL/GenBank/DDBJ whole genome shotgun (WGS) entry which is preliminary data.</text>
</comment>
<dbReference type="EMBL" id="QPFP01000011">
    <property type="protein sequence ID" value="TEB33850.1"/>
    <property type="molecule type" value="Genomic_DNA"/>
</dbReference>
<name>A0A4Y7TI42_COPMI</name>
<keyword evidence="2" id="KW-1185">Reference proteome</keyword>
<proteinExistence type="predicted"/>
<protein>
    <submittedName>
        <fullName evidence="1">Uncharacterized protein</fullName>
    </submittedName>
</protein>
<sequence>MTVTAPQPQQEKKVLTIGHVHATVRVPMARHEAAFRRSTRVGEAGRISQCRRSSFEEQRRYQCHTAYALLPWSSPSPRLFTNIAVIAVQLRHLGADPPNQTLAGSPWFIFDPPVCSKGVASSSPANPQPIQIANHVRGGVYQKTISVCSITFCLYISEYPRIMFRSHLLLRHNLKVSGL</sequence>
<reference evidence="1 2" key="1">
    <citation type="journal article" date="2019" name="Nat. Ecol. Evol.">
        <title>Megaphylogeny resolves global patterns of mushroom evolution.</title>
        <authorList>
            <person name="Varga T."/>
            <person name="Krizsan K."/>
            <person name="Foldi C."/>
            <person name="Dima B."/>
            <person name="Sanchez-Garcia M."/>
            <person name="Sanchez-Ramirez S."/>
            <person name="Szollosi G.J."/>
            <person name="Szarkandi J.G."/>
            <person name="Papp V."/>
            <person name="Albert L."/>
            <person name="Andreopoulos W."/>
            <person name="Angelini C."/>
            <person name="Antonin V."/>
            <person name="Barry K.W."/>
            <person name="Bougher N.L."/>
            <person name="Buchanan P."/>
            <person name="Buyck B."/>
            <person name="Bense V."/>
            <person name="Catcheside P."/>
            <person name="Chovatia M."/>
            <person name="Cooper J."/>
            <person name="Damon W."/>
            <person name="Desjardin D."/>
            <person name="Finy P."/>
            <person name="Geml J."/>
            <person name="Haridas S."/>
            <person name="Hughes K."/>
            <person name="Justo A."/>
            <person name="Karasinski D."/>
            <person name="Kautmanova I."/>
            <person name="Kiss B."/>
            <person name="Kocsube S."/>
            <person name="Kotiranta H."/>
            <person name="LaButti K.M."/>
            <person name="Lechner B.E."/>
            <person name="Liimatainen K."/>
            <person name="Lipzen A."/>
            <person name="Lukacs Z."/>
            <person name="Mihaltcheva S."/>
            <person name="Morgado L.N."/>
            <person name="Niskanen T."/>
            <person name="Noordeloos M.E."/>
            <person name="Ohm R.A."/>
            <person name="Ortiz-Santana B."/>
            <person name="Ovrebo C."/>
            <person name="Racz N."/>
            <person name="Riley R."/>
            <person name="Savchenko A."/>
            <person name="Shiryaev A."/>
            <person name="Soop K."/>
            <person name="Spirin V."/>
            <person name="Szebenyi C."/>
            <person name="Tomsovsky M."/>
            <person name="Tulloss R.E."/>
            <person name="Uehling J."/>
            <person name="Grigoriev I.V."/>
            <person name="Vagvolgyi C."/>
            <person name="Papp T."/>
            <person name="Martin F.M."/>
            <person name="Miettinen O."/>
            <person name="Hibbett D.S."/>
            <person name="Nagy L.G."/>
        </authorList>
    </citation>
    <scope>NUCLEOTIDE SEQUENCE [LARGE SCALE GENOMIC DNA]</scope>
    <source>
        <strain evidence="1 2">FP101781</strain>
    </source>
</reference>
<evidence type="ECO:0000313" key="1">
    <source>
        <dbReference type="EMBL" id="TEB33850.1"/>
    </source>
</evidence>
<evidence type="ECO:0000313" key="2">
    <source>
        <dbReference type="Proteomes" id="UP000298030"/>
    </source>
</evidence>
<dbReference type="AlphaFoldDB" id="A0A4Y7TI42"/>
<dbReference type="Proteomes" id="UP000298030">
    <property type="component" value="Unassembled WGS sequence"/>
</dbReference>
<accession>A0A4Y7TI42</accession>
<gene>
    <name evidence="1" type="ORF">FA13DRAFT_114749</name>
</gene>